<proteinExistence type="predicted"/>
<dbReference type="Proteomes" id="UP000779070">
    <property type="component" value="Unassembled WGS sequence"/>
</dbReference>
<dbReference type="RefSeq" id="WP_206368614.1">
    <property type="nucleotide sequence ID" value="NZ_CAWPTM010000134.1"/>
</dbReference>
<protein>
    <recommendedName>
        <fullName evidence="3">SnoaL-like domain-containing protein</fullName>
    </recommendedName>
</protein>
<name>A0ABS2ZZM5_9VIBR</name>
<evidence type="ECO:0000313" key="2">
    <source>
        <dbReference type="Proteomes" id="UP000779070"/>
    </source>
</evidence>
<accession>A0ABS2ZZM5</accession>
<reference evidence="1 2" key="1">
    <citation type="submission" date="2021-02" db="EMBL/GenBank/DDBJ databases">
        <title>Draft Genome Sequences of 5 Vibrio neptunius Strains Isolated From of Bivalve Hatcheries.</title>
        <authorList>
            <person name="Galvis F."/>
            <person name="Barja J.L."/>
            <person name="Lemos M.L."/>
            <person name="Balado M."/>
        </authorList>
    </citation>
    <scope>NUCLEOTIDE SEQUENCE [LARGE SCALE GENOMIC DNA]</scope>
    <source>
        <strain evidence="1 2">PP-145.98</strain>
    </source>
</reference>
<keyword evidence="2" id="KW-1185">Reference proteome</keyword>
<organism evidence="1 2">
    <name type="scientific">Vibrio neptunius</name>
    <dbReference type="NCBI Taxonomy" id="170651"/>
    <lineage>
        <taxon>Bacteria</taxon>
        <taxon>Pseudomonadati</taxon>
        <taxon>Pseudomonadota</taxon>
        <taxon>Gammaproteobacteria</taxon>
        <taxon>Vibrionales</taxon>
        <taxon>Vibrionaceae</taxon>
        <taxon>Vibrio</taxon>
    </lineage>
</organism>
<evidence type="ECO:0008006" key="3">
    <source>
        <dbReference type="Google" id="ProtNLM"/>
    </source>
</evidence>
<dbReference type="SUPFAM" id="SSF54427">
    <property type="entry name" value="NTF2-like"/>
    <property type="match status" value="1"/>
</dbReference>
<sequence>MSEKDVVIGFWKAMESNDLAVKWLSDDFELYWPQSNELVRGKRHFAELNSAYPAGGIWRFAINTAVGEDKKVITDVSVMDGTR</sequence>
<dbReference type="Gene3D" id="3.10.450.50">
    <property type="match status" value="1"/>
</dbReference>
<evidence type="ECO:0000313" key="1">
    <source>
        <dbReference type="EMBL" id="MBN3577618.1"/>
    </source>
</evidence>
<gene>
    <name evidence="1" type="ORF">JYA62_08000</name>
</gene>
<dbReference type="EMBL" id="JAFHLB010000007">
    <property type="protein sequence ID" value="MBN3577618.1"/>
    <property type="molecule type" value="Genomic_DNA"/>
</dbReference>
<dbReference type="InterPro" id="IPR032710">
    <property type="entry name" value="NTF2-like_dom_sf"/>
</dbReference>
<comment type="caution">
    <text evidence="1">The sequence shown here is derived from an EMBL/GenBank/DDBJ whole genome shotgun (WGS) entry which is preliminary data.</text>
</comment>